<name>A0A811YAV9_NYCPR</name>
<accession>A0A811YAV9</accession>
<dbReference type="EMBL" id="CAJHUB010000672">
    <property type="protein sequence ID" value="CAD7674206.1"/>
    <property type="molecule type" value="Genomic_DNA"/>
</dbReference>
<dbReference type="AlphaFoldDB" id="A0A811YAV9"/>
<protein>
    <submittedName>
        <fullName evidence="2">(raccoon dog) hypothetical protein</fullName>
    </submittedName>
</protein>
<proteinExistence type="predicted"/>
<dbReference type="Proteomes" id="UP000645828">
    <property type="component" value="Unassembled WGS sequence"/>
</dbReference>
<feature type="region of interest" description="Disordered" evidence="1">
    <location>
        <begin position="23"/>
        <end position="54"/>
    </location>
</feature>
<comment type="caution">
    <text evidence="2">The sequence shown here is derived from an EMBL/GenBank/DDBJ whole genome shotgun (WGS) entry which is preliminary data.</text>
</comment>
<evidence type="ECO:0000313" key="2">
    <source>
        <dbReference type="EMBL" id="CAD7674206.1"/>
    </source>
</evidence>
<organism evidence="2 3">
    <name type="scientific">Nyctereutes procyonoides</name>
    <name type="common">Raccoon dog</name>
    <name type="synonym">Canis procyonoides</name>
    <dbReference type="NCBI Taxonomy" id="34880"/>
    <lineage>
        <taxon>Eukaryota</taxon>
        <taxon>Metazoa</taxon>
        <taxon>Chordata</taxon>
        <taxon>Craniata</taxon>
        <taxon>Vertebrata</taxon>
        <taxon>Euteleostomi</taxon>
        <taxon>Mammalia</taxon>
        <taxon>Eutheria</taxon>
        <taxon>Laurasiatheria</taxon>
        <taxon>Carnivora</taxon>
        <taxon>Caniformia</taxon>
        <taxon>Canidae</taxon>
        <taxon>Nyctereutes</taxon>
    </lineage>
</organism>
<feature type="compositionally biased region" description="Low complexity" evidence="1">
    <location>
        <begin position="39"/>
        <end position="53"/>
    </location>
</feature>
<evidence type="ECO:0000256" key="1">
    <source>
        <dbReference type="SAM" id="MobiDB-lite"/>
    </source>
</evidence>
<gene>
    <name evidence="2" type="ORF">NYPRO_LOCUS7001</name>
</gene>
<reference evidence="2" key="1">
    <citation type="submission" date="2020-12" db="EMBL/GenBank/DDBJ databases">
        <authorList>
            <consortium name="Molecular Ecology Group"/>
        </authorList>
    </citation>
    <scope>NUCLEOTIDE SEQUENCE</scope>
    <source>
        <strain evidence="2">TBG_1078</strain>
    </source>
</reference>
<evidence type="ECO:0000313" key="3">
    <source>
        <dbReference type="Proteomes" id="UP000645828"/>
    </source>
</evidence>
<keyword evidence="3" id="KW-1185">Reference proteome</keyword>
<sequence length="159" mass="17352">MVGYFTGGGSARGRLQRTSVWTPSKHGVEEGNRDLLHRSLPGSSSGSTCPSTNSHRDSDIHLMHSYFGKNLALCLAYNRCSVNTCQITGCIMLASGCHLGPEEPGRWEEDFWTPAMPYISSIFSESYSQPPGMPFEPAEFRSLLHLGKAATALTKQPSN</sequence>
<feature type="compositionally biased region" description="Basic and acidic residues" evidence="1">
    <location>
        <begin position="26"/>
        <end position="37"/>
    </location>
</feature>